<dbReference type="PROSITE" id="PS51514">
    <property type="entry name" value="BRX"/>
    <property type="match status" value="2"/>
</dbReference>
<protein>
    <recommendedName>
        <fullName evidence="5">BRX domain-containing protein</fullName>
    </recommendedName>
</protein>
<dbReference type="Proteomes" id="UP001497512">
    <property type="component" value="Chromosome 2"/>
</dbReference>
<dbReference type="InterPro" id="IPR044532">
    <property type="entry name" value="BRX-like"/>
</dbReference>
<feature type="domain" description="BRX" evidence="5">
    <location>
        <begin position="290"/>
        <end position="345"/>
    </location>
</feature>
<keyword evidence="7" id="KW-1185">Reference proteome</keyword>
<dbReference type="PANTHER" id="PTHR46058:SF2">
    <property type="entry name" value="PROTEIN BREVIS RADIX-LIKE 3"/>
    <property type="match status" value="1"/>
</dbReference>
<feature type="domain" description="BRX" evidence="5">
    <location>
        <begin position="192"/>
        <end position="247"/>
    </location>
</feature>
<evidence type="ECO:0000259" key="5">
    <source>
        <dbReference type="PROSITE" id="PS51514"/>
    </source>
</evidence>
<keyword evidence="3" id="KW-0539">Nucleus</keyword>
<proteinExistence type="inferred from homology"/>
<comment type="subcellular location">
    <subcellularLocation>
        <location evidence="1">Nucleus</location>
    </subcellularLocation>
</comment>
<feature type="region of interest" description="Disordered" evidence="4">
    <location>
        <begin position="138"/>
        <end position="162"/>
    </location>
</feature>
<feature type="region of interest" description="Disordered" evidence="4">
    <location>
        <begin position="12"/>
        <end position="31"/>
    </location>
</feature>
<evidence type="ECO:0000256" key="3">
    <source>
        <dbReference type="ARBA" id="ARBA00023242"/>
    </source>
</evidence>
<accession>A0ABP0UBW1</accession>
<name>A0ABP0UBW1_9BRYO</name>
<organism evidence="6 7">
    <name type="scientific">Sphagnum troendelagicum</name>
    <dbReference type="NCBI Taxonomy" id="128251"/>
    <lineage>
        <taxon>Eukaryota</taxon>
        <taxon>Viridiplantae</taxon>
        <taxon>Streptophyta</taxon>
        <taxon>Embryophyta</taxon>
        <taxon>Bryophyta</taxon>
        <taxon>Sphagnophytina</taxon>
        <taxon>Sphagnopsida</taxon>
        <taxon>Sphagnales</taxon>
        <taxon>Sphagnaceae</taxon>
        <taxon>Sphagnum</taxon>
    </lineage>
</organism>
<evidence type="ECO:0000256" key="2">
    <source>
        <dbReference type="ARBA" id="ARBA00009057"/>
    </source>
</evidence>
<evidence type="ECO:0000256" key="1">
    <source>
        <dbReference type="ARBA" id="ARBA00004123"/>
    </source>
</evidence>
<dbReference type="Pfam" id="PF08381">
    <property type="entry name" value="BRX"/>
    <property type="match status" value="2"/>
</dbReference>
<dbReference type="EMBL" id="OZ019894">
    <property type="protein sequence ID" value="CAK9216401.1"/>
    <property type="molecule type" value="Genomic_DNA"/>
</dbReference>
<dbReference type="InterPro" id="IPR013591">
    <property type="entry name" value="Brevis_radix_dom"/>
</dbReference>
<evidence type="ECO:0000256" key="4">
    <source>
        <dbReference type="SAM" id="MobiDB-lite"/>
    </source>
</evidence>
<evidence type="ECO:0000313" key="6">
    <source>
        <dbReference type="EMBL" id="CAK9216401.1"/>
    </source>
</evidence>
<reference evidence="6" key="1">
    <citation type="submission" date="2024-02" db="EMBL/GenBank/DDBJ databases">
        <authorList>
            <consortium name="ELIXIR-Norway"/>
            <consortium name="Elixir Norway"/>
        </authorList>
    </citation>
    <scope>NUCLEOTIDE SEQUENCE</scope>
</reference>
<evidence type="ECO:0000313" key="7">
    <source>
        <dbReference type="Proteomes" id="UP001497512"/>
    </source>
</evidence>
<dbReference type="PANTHER" id="PTHR46058">
    <property type="entry name" value="PROTEIN BREVIS RADIX-LIKE 1"/>
    <property type="match status" value="1"/>
</dbReference>
<gene>
    <name evidence="6" type="ORF">CSSPTR1EN2_LOCUS13452</name>
</gene>
<comment type="similarity">
    <text evidence="2">Belongs to the BRX family.</text>
</comment>
<sequence length="345" mass="39152">MSSRFLACIAPTTSSDEPIDSNHGENTSCDSRPDLQRLKSFTCQLKELASKVTASAYKLSCSKPCTASVYDQEAAQAVQYRAAPAVVSEFTPRDVHSGEFSLPSPRYHYPINPLKEDESTAPSCTAVLHGSSMADRKHHSKKNWTQYRNQEKRSSEQVGRNGVGVRAAGAEQYSKVSHSNMGHMGGPCLPGKEWFSQVELGVFITFVTLSNGCNAFKRIRFSRDIFSKKEAESWWTENGNRVRAIYNVPPFQHTVTNDRISSSEDEVQIHHALKILHNNHENTCDESDENSWVEEDVPGVYLTLMNLPGGRRDLKRVRFSRQKFTEKQAKIWWDENRSRIHMQYM</sequence>